<reference evidence="5" key="1">
    <citation type="journal article" date="2023" name="Nat. Commun.">
        <title>Diploid and tetraploid genomes of Acorus and the evolution of monocots.</title>
        <authorList>
            <person name="Ma L."/>
            <person name="Liu K.W."/>
            <person name="Li Z."/>
            <person name="Hsiao Y.Y."/>
            <person name="Qi Y."/>
            <person name="Fu T."/>
            <person name="Tang G.D."/>
            <person name="Zhang D."/>
            <person name="Sun W.H."/>
            <person name="Liu D.K."/>
            <person name="Li Y."/>
            <person name="Chen G.Z."/>
            <person name="Liu X.D."/>
            <person name="Liao X.Y."/>
            <person name="Jiang Y.T."/>
            <person name="Yu X."/>
            <person name="Hao Y."/>
            <person name="Huang J."/>
            <person name="Zhao X.W."/>
            <person name="Ke S."/>
            <person name="Chen Y.Y."/>
            <person name="Wu W.L."/>
            <person name="Hsu J.L."/>
            <person name="Lin Y.F."/>
            <person name="Huang M.D."/>
            <person name="Li C.Y."/>
            <person name="Huang L."/>
            <person name="Wang Z.W."/>
            <person name="Zhao X."/>
            <person name="Zhong W.Y."/>
            <person name="Peng D.H."/>
            <person name="Ahmad S."/>
            <person name="Lan S."/>
            <person name="Zhang J.S."/>
            <person name="Tsai W.C."/>
            <person name="Van de Peer Y."/>
            <person name="Liu Z.J."/>
        </authorList>
    </citation>
    <scope>NUCLEOTIDE SEQUENCE</scope>
    <source>
        <strain evidence="5">CP</strain>
    </source>
</reference>
<evidence type="ECO:0000256" key="3">
    <source>
        <dbReference type="ARBA" id="ARBA00022833"/>
    </source>
</evidence>
<feature type="domain" description="RING-type" evidence="4">
    <location>
        <begin position="100"/>
        <end position="126"/>
    </location>
</feature>
<accession>A0AAV9E843</accession>
<gene>
    <name evidence="5" type="ORF">QJS10_CPA09g01216</name>
</gene>
<sequence length="149" mass="16706">MLGHFGVHGECACESCLARVCASCVLRAADCVVRGGDRRADFTFEIDVHFTCVYFVEPEAAALTWTAQESNVQRGFATKTETAMETVRASEVVEEECAWAVCLEGFGKGESVSWLPCSHVYHSECILKWLRYLLVVVMLFVKEIVIEWE</sequence>
<dbReference type="GO" id="GO:0008270">
    <property type="term" value="F:zinc ion binding"/>
    <property type="evidence" value="ECO:0007669"/>
    <property type="project" value="UniProtKB-KW"/>
</dbReference>
<dbReference type="InterPro" id="IPR001841">
    <property type="entry name" value="Znf_RING"/>
</dbReference>
<name>A0AAV9E843_ACOCL</name>
<dbReference type="InterPro" id="IPR013083">
    <property type="entry name" value="Znf_RING/FYVE/PHD"/>
</dbReference>
<keyword evidence="6" id="KW-1185">Reference proteome</keyword>
<dbReference type="Proteomes" id="UP001180020">
    <property type="component" value="Unassembled WGS sequence"/>
</dbReference>
<dbReference type="InterPro" id="IPR051834">
    <property type="entry name" value="RING_finger_E3_ligase"/>
</dbReference>
<comment type="caution">
    <text evidence="5">The sequence shown here is derived from an EMBL/GenBank/DDBJ whole genome shotgun (WGS) entry which is preliminary data.</text>
</comment>
<dbReference type="EMBL" id="JAUJYO010000009">
    <property type="protein sequence ID" value="KAK1308167.1"/>
    <property type="molecule type" value="Genomic_DNA"/>
</dbReference>
<evidence type="ECO:0000313" key="6">
    <source>
        <dbReference type="Proteomes" id="UP001180020"/>
    </source>
</evidence>
<dbReference type="AlphaFoldDB" id="A0AAV9E843"/>
<dbReference type="PANTHER" id="PTHR45931">
    <property type="entry name" value="SI:CH211-59O9.10"/>
    <property type="match status" value="1"/>
</dbReference>
<evidence type="ECO:0000259" key="4">
    <source>
        <dbReference type="Pfam" id="PF17123"/>
    </source>
</evidence>
<evidence type="ECO:0000256" key="1">
    <source>
        <dbReference type="ARBA" id="ARBA00022723"/>
    </source>
</evidence>
<evidence type="ECO:0000256" key="2">
    <source>
        <dbReference type="ARBA" id="ARBA00022771"/>
    </source>
</evidence>
<reference evidence="5" key="2">
    <citation type="submission" date="2023-06" db="EMBL/GenBank/DDBJ databases">
        <authorList>
            <person name="Ma L."/>
            <person name="Liu K.-W."/>
            <person name="Li Z."/>
            <person name="Hsiao Y.-Y."/>
            <person name="Qi Y."/>
            <person name="Fu T."/>
            <person name="Tang G."/>
            <person name="Zhang D."/>
            <person name="Sun W.-H."/>
            <person name="Liu D.-K."/>
            <person name="Li Y."/>
            <person name="Chen G.-Z."/>
            <person name="Liu X.-D."/>
            <person name="Liao X.-Y."/>
            <person name="Jiang Y.-T."/>
            <person name="Yu X."/>
            <person name="Hao Y."/>
            <person name="Huang J."/>
            <person name="Zhao X.-W."/>
            <person name="Ke S."/>
            <person name="Chen Y.-Y."/>
            <person name="Wu W.-L."/>
            <person name="Hsu J.-L."/>
            <person name="Lin Y.-F."/>
            <person name="Huang M.-D."/>
            <person name="Li C.-Y."/>
            <person name="Huang L."/>
            <person name="Wang Z.-W."/>
            <person name="Zhao X."/>
            <person name="Zhong W.-Y."/>
            <person name="Peng D.-H."/>
            <person name="Ahmad S."/>
            <person name="Lan S."/>
            <person name="Zhang J.-S."/>
            <person name="Tsai W.-C."/>
            <person name="Van De Peer Y."/>
            <person name="Liu Z.-J."/>
        </authorList>
    </citation>
    <scope>NUCLEOTIDE SEQUENCE</scope>
    <source>
        <strain evidence="5">CP</strain>
        <tissue evidence="5">Leaves</tissue>
    </source>
</reference>
<dbReference type="SUPFAM" id="SSF57850">
    <property type="entry name" value="RING/U-box"/>
    <property type="match status" value="1"/>
</dbReference>
<dbReference type="GO" id="GO:0006511">
    <property type="term" value="P:ubiquitin-dependent protein catabolic process"/>
    <property type="evidence" value="ECO:0007669"/>
    <property type="project" value="TreeGrafter"/>
</dbReference>
<dbReference type="PANTHER" id="PTHR45931:SF16">
    <property type="entry name" value="RING_U-BOX SUPERFAMILY PROTEIN"/>
    <property type="match status" value="1"/>
</dbReference>
<keyword evidence="3" id="KW-0862">Zinc</keyword>
<dbReference type="Pfam" id="PF17123">
    <property type="entry name" value="zf-RING_11"/>
    <property type="match status" value="1"/>
</dbReference>
<evidence type="ECO:0000313" key="5">
    <source>
        <dbReference type="EMBL" id="KAK1308167.1"/>
    </source>
</evidence>
<dbReference type="Gene3D" id="3.30.40.10">
    <property type="entry name" value="Zinc/RING finger domain, C3HC4 (zinc finger)"/>
    <property type="match status" value="1"/>
</dbReference>
<organism evidence="5 6">
    <name type="scientific">Acorus calamus</name>
    <name type="common">Sweet flag</name>
    <dbReference type="NCBI Taxonomy" id="4465"/>
    <lineage>
        <taxon>Eukaryota</taxon>
        <taxon>Viridiplantae</taxon>
        <taxon>Streptophyta</taxon>
        <taxon>Embryophyta</taxon>
        <taxon>Tracheophyta</taxon>
        <taxon>Spermatophyta</taxon>
        <taxon>Magnoliopsida</taxon>
        <taxon>Liliopsida</taxon>
        <taxon>Acoraceae</taxon>
        <taxon>Acorus</taxon>
    </lineage>
</organism>
<dbReference type="GO" id="GO:0061630">
    <property type="term" value="F:ubiquitin protein ligase activity"/>
    <property type="evidence" value="ECO:0007669"/>
    <property type="project" value="TreeGrafter"/>
</dbReference>
<proteinExistence type="predicted"/>
<keyword evidence="1" id="KW-0479">Metal-binding</keyword>
<keyword evidence="2" id="KW-0863">Zinc-finger</keyword>
<protein>
    <recommendedName>
        <fullName evidence="4">RING-type domain-containing protein</fullName>
    </recommendedName>
</protein>
<dbReference type="GO" id="GO:0005634">
    <property type="term" value="C:nucleus"/>
    <property type="evidence" value="ECO:0007669"/>
    <property type="project" value="TreeGrafter"/>
</dbReference>